<comment type="caution">
    <text evidence="4">The sequence shown here is derived from an EMBL/GenBank/DDBJ whole genome shotgun (WGS) entry which is preliminary data.</text>
</comment>
<dbReference type="RefSeq" id="WP_276656204.1">
    <property type="nucleotide sequence ID" value="NZ_SSFD01000008.1"/>
</dbReference>
<proteinExistence type="predicted"/>
<protein>
    <submittedName>
        <fullName evidence="4">Alkaline phosphatase</fullName>
    </submittedName>
</protein>
<evidence type="ECO:0000256" key="1">
    <source>
        <dbReference type="SAM" id="MobiDB-lite"/>
    </source>
</evidence>
<dbReference type="InterPro" id="IPR055188">
    <property type="entry name" value="Choice_anch_I"/>
</dbReference>
<dbReference type="NCBIfam" id="NF038117">
    <property type="entry name" value="choice_anch_I"/>
    <property type="match status" value="1"/>
</dbReference>
<feature type="domain" description="Choice-of-anchor I" evidence="3">
    <location>
        <begin position="460"/>
        <end position="628"/>
    </location>
</feature>
<name>A0A5C7T8R7_THASP</name>
<sequence>MSHRLRHALETVSLSLLAAATLAACTSDDDTPPLPPATETAPAPQAPAPERTPSSLRLERIGGYATNLFGKSAAEIPAYDPASKRAFVVNADAGAVDVLDLANPATPTSVGRLDSQALLAGSEINSVAVRDGVVAVAIQASPKTDKGRVALYRAADLALLGSVEVGALPDMLTFTPDGKTVLVANEGEPNDDYSIDPEGSISVIDVSTPTAPVARSAAFTAFNGQEKALRAQGVRIYGPGASAAQDLEPEYIAVSADGATAWATLQENNALARIDVATATVEAILPLRDKDHGVDANAFDPSDTDKKAVIQAWPGVRGLYLPDAIASYTHQGRTLLVTANEGDARTWGEGDDAYWDGDASKGFVEEFRVKHLTNTRGWTGRKGDDLPPQLDALADGGLLDPTVFAHCGAVAGAPGKCRDDDQLGRLNITWTMGYRQDADGKPILFDTAGNENPAGTRLMYDTLYAFGGRSFSIRDADGKLVWDSGAEIERFLASDECKLGSARNIPCATWFNANHEEGDTLDNRSDNKGAEPEGVALGRIGDKTFAFVGLERMGGVLVYDITDPQAPTRVDYLNPREDWSTKDPSTVLASVGDLGPEGLHFIPAKDSPNAKPLLLVGNEVSGTTAVYQLNLSY</sequence>
<keyword evidence="2" id="KW-0732">Signal</keyword>
<dbReference type="SUPFAM" id="SSF51004">
    <property type="entry name" value="C-terminal (heme d1) domain of cytochrome cd1-nitrite reductase"/>
    <property type="match status" value="1"/>
</dbReference>
<dbReference type="InterPro" id="IPR011048">
    <property type="entry name" value="Haem_d1_sf"/>
</dbReference>
<evidence type="ECO:0000313" key="5">
    <source>
        <dbReference type="Proteomes" id="UP000321192"/>
    </source>
</evidence>
<dbReference type="InterPro" id="IPR052956">
    <property type="entry name" value="Mesenchyme-surface_protein"/>
</dbReference>
<dbReference type="PANTHER" id="PTHR46928:SF1">
    <property type="entry name" value="MESENCHYME-SPECIFIC CELL SURFACE GLYCOPROTEIN"/>
    <property type="match status" value="1"/>
</dbReference>
<gene>
    <name evidence="4" type="ORF">E6Q80_00415</name>
</gene>
<evidence type="ECO:0000256" key="2">
    <source>
        <dbReference type="SAM" id="SignalP"/>
    </source>
</evidence>
<dbReference type="EMBL" id="SSFD01000008">
    <property type="protein sequence ID" value="TXH92413.1"/>
    <property type="molecule type" value="Genomic_DNA"/>
</dbReference>
<feature type="region of interest" description="Disordered" evidence="1">
    <location>
        <begin position="27"/>
        <end position="57"/>
    </location>
</feature>
<accession>A0A5C7T8R7</accession>
<feature type="chain" id="PRO_5022895609" evidence="2">
    <location>
        <begin position="24"/>
        <end position="633"/>
    </location>
</feature>
<dbReference type="PROSITE" id="PS51257">
    <property type="entry name" value="PROKAR_LIPOPROTEIN"/>
    <property type="match status" value="1"/>
</dbReference>
<dbReference type="Gene3D" id="2.130.10.10">
    <property type="entry name" value="YVTN repeat-like/Quinoprotein amine dehydrogenase"/>
    <property type="match status" value="1"/>
</dbReference>
<dbReference type="Pfam" id="PF22494">
    <property type="entry name" value="choice_anch_I"/>
    <property type="match status" value="2"/>
</dbReference>
<dbReference type="InterPro" id="IPR015943">
    <property type="entry name" value="WD40/YVTN_repeat-like_dom_sf"/>
</dbReference>
<evidence type="ECO:0000259" key="3">
    <source>
        <dbReference type="Pfam" id="PF22494"/>
    </source>
</evidence>
<feature type="domain" description="Choice-of-anchor I" evidence="3">
    <location>
        <begin position="72"/>
        <end position="347"/>
    </location>
</feature>
<feature type="compositionally biased region" description="Low complexity" evidence="1">
    <location>
        <begin position="37"/>
        <end position="53"/>
    </location>
</feature>
<reference evidence="4 5" key="1">
    <citation type="submission" date="2018-09" db="EMBL/GenBank/DDBJ databases">
        <title>Metagenome Assembled Genomes from an Advanced Water Purification Facility.</title>
        <authorList>
            <person name="Stamps B.W."/>
            <person name="Spear J.R."/>
        </authorList>
    </citation>
    <scope>NUCLEOTIDE SEQUENCE [LARGE SCALE GENOMIC DNA]</scope>
    <source>
        <strain evidence="4">Bin_27_1</strain>
    </source>
</reference>
<feature type="signal peptide" evidence="2">
    <location>
        <begin position="1"/>
        <end position="23"/>
    </location>
</feature>
<dbReference type="PANTHER" id="PTHR46928">
    <property type="entry name" value="MESENCHYME-SPECIFIC CELL SURFACE GLYCOPROTEIN"/>
    <property type="match status" value="1"/>
</dbReference>
<organism evidence="4 5">
    <name type="scientific">Thauera aminoaromatica</name>
    <dbReference type="NCBI Taxonomy" id="164330"/>
    <lineage>
        <taxon>Bacteria</taxon>
        <taxon>Pseudomonadati</taxon>
        <taxon>Pseudomonadota</taxon>
        <taxon>Betaproteobacteria</taxon>
        <taxon>Rhodocyclales</taxon>
        <taxon>Zoogloeaceae</taxon>
        <taxon>Thauera</taxon>
    </lineage>
</organism>
<dbReference type="AlphaFoldDB" id="A0A5C7T8R7"/>
<dbReference type="Proteomes" id="UP000321192">
    <property type="component" value="Unassembled WGS sequence"/>
</dbReference>
<evidence type="ECO:0000313" key="4">
    <source>
        <dbReference type="EMBL" id="TXH92413.1"/>
    </source>
</evidence>